<dbReference type="Proteomes" id="UP000320055">
    <property type="component" value="Unassembled WGS sequence"/>
</dbReference>
<accession>A0A563VT87</accession>
<dbReference type="Pfam" id="PF00805">
    <property type="entry name" value="Pentapeptide"/>
    <property type="match status" value="1"/>
</dbReference>
<dbReference type="PROSITE" id="PS50943">
    <property type="entry name" value="HTH_CROC1"/>
    <property type="match status" value="1"/>
</dbReference>
<dbReference type="CDD" id="cd00093">
    <property type="entry name" value="HTH_XRE"/>
    <property type="match status" value="1"/>
</dbReference>
<dbReference type="GO" id="GO:0003677">
    <property type="term" value="F:DNA binding"/>
    <property type="evidence" value="ECO:0007669"/>
    <property type="project" value="InterPro"/>
</dbReference>
<dbReference type="SUPFAM" id="SSF47413">
    <property type="entry name" value="lambda repressor-like DNA-binding domains"/>
    <property type="match status" value="1"/>
</dbReference>
<protein>
    <submittedName>
        <fullName evidence="3">Putative Transcriptional regulator, XRE family</fullName>
    </submittedName>
</protein>
<dbReference type="EMBL" id="CAACVJ010000200">
    <property type="protein sequence ID" value="VEP14657.1"/>
    <property type="molecule type" value="Genomic_DNA"/>
</dbReference>
<name>A0A563VT87_9CYAN</name>
<dbReference type="Pfam" id="PF13599">
    <property type="entry name" value="Pentapeptide_4"/>
    <property type="match status" value="1"/>
</dbReference>
<dbReference type="RefSeq" id="WP_144873377.1">
    <property type="nucleotide sequence ID" value="NZ_LR214021.1"/>
</dbReference>
<evidence type="ECO:0000313" key="4">
    <source>
        <dbReference type="Proteomes" id="UP000320055"/>
    </source>
</evidence>
<dbReference type="Pfam" id="PF01381">
    <property type="entry name" value="HTH_3"/>
    <property type="match status" value="1"/>
</dbReference>
<dbReference type="EMBL" id="CAACVJ010000199">
    <property type="protein sequence ID" value="VEP14644.1"/>
    <property type="molecule type" value="Genomic_DNA"/>
</dbReference>
<dbReference type="OrthoDB" id="425305at2"/>
<organism evidence="3 4">
    <name type="scientific">Hyella patelloides LEGE 07179</name>
    <dbReference type="NCBI Taxonomy" id="945734"/>
    <lineage>
        <taxon>Bacteria</taxon>
        <taxon>Bacillati</taxon>
        <taxon>Cyanobacteriota</taxon>
        <taxon>Cyanophyceae</taxon>
        <taxon>Pleurocapsales</taxon>
        <taxon>Hyellaceae</taxon>
        <taxon>Hyella</taxon>
    </lineage>
</organism>
<dbReference type="PANTHER" id="PTHR14136:SF17">
    <property type="entry name" value="BTB_POZ DOMAIN-CONTAINING PROTEIN KCTD9"/>
    <property type="match status" value="1"/>
</dbReference>
<keyword evidence="4" id="KW-1185">Reference proteome</keyword>
<evidence type="ECO:0000313" key="2">
    <source>
        <dbReference type="EMBL" id="VEP14644.1"/>
    </source>
</evidence>
<dbReference type="InterPro" id="IPR010982">
    <property type="entry name" value="Lambda_DNA-bd_dom_sf"/>
</dbReference>
<sequence>MTGDFELTQPLSNQLLGELIKKIRKTNNLTQASFGKLLEPSVTQSTIARWEKGEQKPDEVHFPKLAFLLNLSVEELSELIKKPSADIKGLNVENKTLTHNKRHLALLKKGAKAWNKWREKNHDVIPQLSGISLTDMNLEGYDLDNANLAGCYGTLTSLYRASLIEANLEKAEFKESSFREANLTKANLKNLVASDTSFNRAIFREANLSKASIQYSDFVEANLENSYLQGINLNKINFSRAILSKVHLSNSKLSSINFREANLNEASLEKAILSNCFVYGVSFLGTNFAGIKQNNIYVSASGSEGIPINDISLAPIICLQRHNSTLIKKFFRIYQMEEEAVNLANVLIDKYSEYSHTYGFQVYNNIEEKDEEIPYYEIRKNNNDLFVRVIPNYKKRRFLTSEEAEPRIILTITGDLLESNLNSKDIELLKKMVQFEEKNQQERVNLATPMIVKMLDFMESDKLVSPKYTLIRTEQEIILQSNSEAQIELMRVKPVEDKWQIVNSSLSKNNCKDIQIAVEELKNSSTEIT</sequence>
<evidence type="ECO:0000259" key="1">
    <source>
        <dbReference type="PROSITE" id="PS50943"/>
    </source>
</evidence>
<reference evidence="3 4" key="1">
    <citation type="submission" date="2019-01" db="EMBL/GenBank/DDBJ databases">
        <authorList>
            <person name="Brito A."/>
        </authorList>
    </citation>
    <scope>NUCLEOTIDE SEQUENCE [LARGE SCALE GENOMIC DNA]</scope>
    <source>
        <strain evidence="3">1</strain>
    </source>
</reference>
<dbReference type="SUPFAM" id="SSF141571">
    <property type="entry name" value="Pentapeptide repeat-like"/>
    <property type="match status" value="1"/>
</dbReference>
<dbReference type="InterPro" id="IPR001646">
    <property type="entry name" value="5peptide_repeat"/>
</dbReference>
<dbReference type="Gene3D" id="2.160.20.80">
    <property type="entry name" value="E3 ubiquitin-protein ligase SopA"/>
    <property type="match status" value="1"/>
</dbReference>
<proteinExistence type="predicted"/>
<dbReference type="PANTHER" id="PTHR14136">
    <property type="entry name" value="BTB_POZ DOMAIN-CONTAINING PROTEIN KCTD9"/>
    <property type="match status" value="1"/>
</dbReference>
<dbReference type="Gene3D" id="1.10.260.40">
    <property type="entry name" value="lambda repressor-like DNA-binding domains"/>
    <property type="match status" value="1"/>
</dbReference>
<dbReference type="SMART" id="SM00530">
    <property type="entry name" value="HTH_XRE"/>
    <property type="match status" value="1"/>
</dbReference>
<dbReference type="InterPro" id="IPR001387">
    <property type="entry name" value="Cro/C1-type_HTH"/>
</dbReference>
<gene>
    <name evidence="2" type="ORF">H1P_2780004</name>
    <name evidence="3" type="ORF">H1P_2790007</name>
</gene>
<evidence type="ECO:0000313" key="3">
    <source>
        <dbReference type="EMBL" id="VEP14657.1"/>
    </source>
</evidence>
<dbReference type="AlphaFoldDB" id="A0A563VT87"/>
<feature type="domain" description="HTH cro/C1-type" evidence="1">
    <location>
        <begin position="20"/>
        <end position="76"/>
    </location>
</feature>
<dbReference type="InterPro" id="IPR051082">
    <property type="entry name" value="Pentapeptide-BTB/POZ_domain"/>
</dbReference>